<evidence type="ECO:0000256" key="3">
    <source>
        <dbReference type="ARBA" id="ARBA00022553"/>
    </source>
</evidence>
<dbReference type="PANTHER" id="PTHR45436">
    <property type="entry name" value="SENSOR HISTIDINE KINASE YKOH"/>
    <property type="match status" value="1"/>
</dbReference>
<evidence type="ECO:0000256" key="5">
    <source>
        <dbReference type="ARBA" id="ARBA00022777"/>
    </source>
</evidence>
<dbReference type="SUPFAM" id="SSF55874">
    <property type="entry name" value="ATPase domain of HSP90 chaperone/DNA topoisomerase II/histidine kinase"/>
    <property type="match status" value="1"/>
</dbReference>
<evidence type="ECO:0000256" key="4">
    <source>
        <dbReference type="ARBA" id="ARBA00022679"/>
    </source>
</evidence>
<gene>
    <name evidence="8" type="ORF">RM780_05330</name>
</gene>
<feature type="compositionally biased region" description="Basic and acidic residues" evidence="6">
    <location>
        <begin position="655"/>
        <end position="666"/>
    </location>
</feature>
<dbReference type="Gene3D" id="3.30.565.10">
    <property type="entry name" value="Histidine kinase-like ATPase, C-terminal domain"/>
    <property type="match status" value="1"/>
</dbReference>
<evidence type="ECO:0000256" key="1">
    <source>
        <dbReference type="ARBA" id="ARBA00000085"/>
    </source>
</evidence>
<keyword evidence="3" id="KW-0597">Phosphoprotein</keyword>
<proteinExistence type="predicted"/>
<evidence type="ECO:0000313" key="8">
    <source>
        <dbReference type="EMBL" id="MDT0306383.1"/>
    </source>
</evidence>
<dbReference type="InterPro" id="IPR013587">
    <property type="entry name" value="Nitrate/nitrite_sensing"/>
</dbReference>
<dbReference type="RefSeq" id="WP_311629305.1">
    <property type="nucleotide sequence ID" value="NZ_JAVREN010000005.1"/>
</dbReference>
<dbReference type="SMART" id="SM00387">
    <property type="entry name" value="HATPase_c"/>
    <property type="match status" value="1"/>
</dbReference>
<feature type="region of interest" description="Disordered" evidence="6">
    <location>
        <begin position="644"/>
        <end position="918"/>
    </location>
</feature>
<feature type="compositionally biased region" description="Pro residues" evidence="6">
    <location>
        <begin position="863"/>
        <end position="887"/>
    </location>
</feature>
<reference evidence="9" key="1">
    <citation type="submission" date="2023-07" db="EMBL/GenBank/DDBJ databases">
        <title>30 novel species of actinomycetes from the DSMZ collection.</title>
        <authorList>
            <person name="Nouioui I."/>
        </authorList>
    </citation>
    <scope>NUCLEOTIDE SEQUENCE [LARGE SCALE GENOMIC DNA]</scope>
    <source>
        <strain evidence="9">DSM 44917</strain>
    </source>
</reference>
<comment type="caution">
    <text evidence="8">The sequence shown here is derived from an EMBL/GenBank/DDBJ whole genome shotgun (WGS) entry which is preliminary data.</text>
</comment>
<keyword evidence="9" id="KW-1185">Reference proteome</keyword>
<dbReference type="Pfam" id="PF08376">
    <property type="entry name" value="NIT"/>
    <property type="match status" value="1"/>
</dbReference>
<keyword evidence="5" id="KW-0418">Kinase</keyword>
<dbReference type="PANTHER" id="PTHR45436:SF5">
    <property type="entry name" value="SENSOR HISTIDINE KINASE TRCS"/>
    <property type="match status" value="1"/>
</dbReference>
<comment type="catalytic activity">
    <reaction evidence="1">
        <text>ATP + protein L-histidine = ADP + protein N-phospho-L-histidine.</text>
        <dbReference type="EC" id="2.7.13.3"/>
    </reaction>
</comment>
<dbReference type="InterPro" id="IPR036890">
    <property type="entry name" value="HATPase_C_sf"/>
</dbReference>
<dbReference type="InterPro" id="IPR050428">
    <property type="entry name" value="TCS_sensor_his_kinase"/>
</dbReference>
<protein>
    <recommendedName>
        <fullName evidence="2">histidine kinase</fullName>
        <ecNumber evidence="2">2.7.13.3</ecNumber>
    </recommendedName>
</protein>
<name>A0ABU2L574_9ACTN</name>
<sequence>MSGTRDRHTVPGTPRARLRSSLRVSLAVPVATAAAALTALGGWTAADLAGEGVSLSDQADRTGEAGAPAHALAARLQDERAATALWLAAPQGAERSALDAARRETDAAAEAFRESPASGPAAGRLDAALRDLVVRREAVDRRETGGTEAFRVYTDAVAEALGVLGRTPQGEDGRLAGGAAAAAALAQVAETVSRQETLAAVGVRPDATAAPAVREDLARALALQRQARALLDADRLPAAQAEEYERITATRAWALLMEVEAAGHAGTTALPAAPAEWREAAAGLAPRLRQAGADALGTAVGDAADRGTARVRDAALAGSAALLAALVSAVLAVRVVRSVTGRLAGLDREAADRAGTALPELIDWLGRTHEQLERPGGGAPERDYGQDEIGRLAGTLRREWQSIAEAVIAQARGREGAEAVFLGLARRTQVLINRIIPRLDTLEREHQDARLLKDIFEVDHLATRIRRHTENLLILGGVAPGRRWARPVPVYEVLRSAVSETEDYSRVEAPPAPPVSLDGRAVADVVHLLAELIENGTSFSPPMTKVSVSAQVVARGRVAIEVMDRGLGMSEAEYERLNRLLADPPGADAVVPGGVPRLGLFVVARLAARHGIEVSLRKSPYGGTLAVVLLPAGLLAEAKSLLAGGVSGPPAPREANARETAVRETTARPAGPSAPGPGEKHAGPAGELSARTALGWPARPRIPRPATRDPLAPGPADPPPRERYGRLPGAFEDLDHPALGAAGEFVRPPQSRPAPRPEEDDSGYPSYGGAGLLPGPPPGPEPEARTRPAGHPPVDPAAERPGRPAPPPPPAGLPVRVRGESLAGPLRAHNPPEPPPAPSSPDRAGSVMSAIQAGNRRARAERPGPPAARTPAPPEPSAGTPAPPAPEPGGSAPAPDEEGSDRGDGQGGQETRGRSGDE</sequence>
<dbReference type="EMBL" id="JAVREN010000005">
    <property type="protein sequence ID" value="MDT0306383.1"/>
    <property type="molecule type" value="Genomic_DNA"/>
</dbReference>
<dbReference type="EC" id="2.7.13.3" evidence="2"/>
<evidence type="ECO:0000256" key="2">
    <source>
        <dbReference type="ARBA" id="ARBA00012438"/>
    </source>
</evidence>
<evidence type="ECO:0000259" key="7">
    <source>
        <dbReference type="SMART" id="SM00387"/>
    </source>
</evidence>
<dbReference type="InterPro" id="IPR003594">
    <property type="entry name" value="HATPase_dom"/>
</dbReference>
<evidence type="ECO:0000313" key="9">
    <source>
        <dbReference type="Proteomes" id="UP001183388"/>
    </source>
</evidence>
<dbReference type="Proteomes" id="UP001183388">
    <property type="component" value="Unassembled WGS sequence"/>
</dbReference>
<feature type="compositionally biased region" description="Low complexity" evidence="6">
    <location>
        <begin position="667"/>
        <end position="677"/>
    </location>
</feature>
<feature type="compositionally biased region" description="Pro residues" evidence="6">
    <location>
        <begin position="803"/>
        <end position="812"/>
    </location>
</feature>
<dbReference type="Pfam" id="PF02518">
    <property type="entry name" value="HATPase_c"/>
    <property type="match status" value="1"/>
</dbReference>
<organism evidence="8 9">
    <name type="scientific">Streptomyces boetiae</name>
    <dbReference type="NCBI Taxonomy" id="3075541"/>
    <lineage>
        <taxon>Bacteria</taxon>
        <taxon>Bacillati</taxon>
        <taxon>Actinomycetota</taxon>
        <taxon>Actinomycetes</taxon>
        <taxon>Kitasatosporales</taxon>
        <taxon>Streptomycetaceae</taxon>
        <taxon>Streptomyces</taxon>
    </lineage>
</organism>
<feature type="domain" description="Histidine kinase/HSP90-like ATPase" evidence="7">
    <location>
        <begin position="520"/>
        <end position="634"/>
    </location>
</feature>
<keyword evidence="4" id="KW-0808">Transferase</keyword>
<accession>A0ABU2L574</accession>
<evidence type="ECO:0000256" key="6">
    <source>
        <dbReference type="SAM" id="MobiDB-lite"/>
    </source>
</evidence>